<evidence type="ECO:0000313" key="6">
    <source>
        <dbReference type="Proteomes" id="UP000001996"/>
    </source>
</evidence>
<feature type="region of interest" description="Disordered" evidence="3">
    <location>
        <begin position="621"/>
        <end position="692"/>
    </location>
</feature>
<feature type="compositionally biased region" description="Basic and acidic residues" evidence="3">
    <location>
        <begin position="623"/>
        <end position="639"/>
    </location>
</feature>
<evidence type="ECO:0000259" key="4">
    <source>
        <dbReference type="PROSITE" id="PS50102"/>
    </source>
</evidence>
<feature type="compositionally biased region" description="Polar residues" evidence="3">
    <location>
        <begin position="317"/>
        <end position="329"/>
    </location>
</feature>
<protein>
    <recommendedName>
        <fullName evidence="4">RRM domain-containing protein</fullName>
    </recommendedName>
</protein>
<feature type="region of interest" description="Disordered" evidence="3">
    <location>
        <begin position="434"/>
        <end position="453"/>
    </location>
</feature>
<dbReference type="AlphaFoldDB" id="A5E095"/>
<dbReference type="EMBL" id="CH981526">
    <property type="protein sequence ID" value="EDK44853.1"/>
    <property type="molecule type" value="Genomic_DNA"/>
</dbReference>
<feature type="region of interest" description="Disordered" evidence="3">
    <location>
        <begin position="564"/>
        <end position="600"/>
    </location>
</feature>
<feature type="compositionally biased region" description="Low complexity" evidence="3">
    <location>
        <begin position="218"/>
        <end position="234"/>
    </location>
</feature>
<evidence type="ECO:0000256" key="1">
    <source>
        <dbReference type="ARBA" id="ARBA00022884"/>
    </source>
</evidence>
<dbReference type="SMART" id="SM00360">
    <property type="entry name" value="RRM"/>
    <property type="match status" value="2"/>
</dbReference>
<feature type="domain" description="RRM" evidence="4">
    <location>
        <begin position="50"/>
        <end position="130"/>
    </location>
</feature>
<feature type="compositionally biased region" description="Polar residues" evidence="3">
    <location>
        <begin position="571"/>
        <end position="597"/>
    </location>
</feature>
<dbReference type="STRING" id="379508.A5E095"/>
<feature type="compositionally biased region" description="Low complexity" evidence="3">
    <location>
        <begin position="338"/>
        <end position="347"/>
    </location>
</feature>
<dbReference type="InterPro" id="IPR050886">
    <property type="entry name" value="RNA-binding_reg"/>
</dbReference>
<feature type="compositionally biased region" description="Acidic residues" evidence="3">
    <location>
        <begin position="640"/>
        <end position="659"/>
    </location>
</feature>
<evidence type="ECO:0000256" key="2">
    <source>
        <dbReference type="PROSITE-ProRule" id="PRU00176"/>
    </source>
</evidence>
<dbReference type="OrthoDB" id="446113at2759"/>
<organism evidence="5 6">
    <name type="scientific">Lodderomyces elongisporus (strain ATCC 11503 / CBS 2605 / JCM 1781 / NBRC 1676 / NRRL YB-4239)</name>
    <name type="common">Yeast</name>
    <name type="synonym">Saccharomyces elongisporus</name>
    <dbReference type="NCBI Taxonomy" id="379508"/>
    <lineage>
        <taxon>Eukaryota</taxon>
        <taxon>Fungi</taxon>
        <taxon>Dikarya</taxon>
        <taxon>Ascomycota</taxon>
        <taxon>Saccharomycotina</taxon>
        <taxon>Pichiomycetes</taxon>
        <taxon>Debaryomycetaceae</taxon>
        <taxon>Candida/Lodderomyces clade</taxon>
        <taxon>Lodderomyces</taxon>
    </lineage>
</organism>
<feature type="compositionally biased region" description="Basic and acidic residues" evidence="3">
    <location>
        <begin position="660"/>
        <end position="692"/>
    </location>
</feature>
<dbReference type="eggNOG" id="KOG0118">
    <property type="taxonomic scope" value="Eukaryota"/>
</dbReference>
<dbReference type="PANTHER" id="PTHR48024:SF56">
    <property type="entry name" value="HETEROGENEOUS NUCLEAR RIBONUCLEOPROTEIN A0"/>
    <property type="match status" value="1"/>
</dbReference>
<evidence type="ECO:0000313" key="5">
    <source>
        <dbReference type="EMBL" id="EDK44853.1"/>
    </source>
</evidence>
<dbReference type="GO" id="GO:0003723">
    <property type="term" value="F:RNA binding"/>
    <property type="evidence" value="ECO:0007669"/>
    <property type="project" value="UniProtKB-UniRule"/>
</dbReference>
<dbReference type="Proteomes" id="UP000001996">
    <property type="component" value="Unassembled WGS sequence"/>
</dbReference>
<feature type="region of interest" description="Disordered" evidence="3">
    <location>
        <begin position="493"/>
        <end position="539"/>
    </location>
</feature>
<dbReference type="Pfam" id="PF00076">
    <property type="entry name" value="RRM_1"/>
    <property type="match status" value="2"/>
</dbReference>
<dbReference type="VEuPathDB" id="FungiDB:LELG_03032"/>
<dbReference type="Gene3D" id="3.30.70.330">
    <property type="match status" value="2"/>
</dbReference>
<feature type="compositionally biased region" description="Low complexity" evidence="3">
    <location>
        <begin position="302"/>
        <end position="316"/>
    </location>
</feature>
<feature type="compositionally biased region" description="Low complexity" evidence="3">
    <location>
        <begin position="242"/>
        <end position="259"/>
    </location>
</feature>
<proteinExistence type="predicted"/>
<feature type="region of interest" description="Disordered" evidence="3">
    <location>
        <begin position="208"/>
        <end position="351"/>
    </location>
</feature>
<dbReference type="PROSITE" id="PS50102">
    <property type="entry name" value="RRM"/>
    <property type="match status" value="2"/>
</dbReference>
<dbReference type="PANTHER" id="PTHR48024">
    <property type="entry name" value="GEO13361P1-RELATED"/>
    <property type="match status" value="1"/>
</dbReference>
<dbReference type="InterPro" id="IPR000504">
    <property type="entry name" value="RRM_dom"/>
</dbReference>
<dbReference type="HOGENOM" id="CLU_397984_0_0_1"/>
<dbReference type="SUPFAM" id="SSF54928">
    <property type="entry name" value="RNA-binding domain, RBD"/>
    <property type="match status" value="2"/>
</dbReference>
<keyword evidence="1 2" id="KW-0694">RNA-binding</keyword>
<dbReference type="InterPro" id="IPR035979">
    <property type="entry name" value="RBD_domain_sf"/>
</dbReference>
<reference evidence="5 6" key="1">
    <citation type="journal article" date="2009" name="Nature">
        <title>Evolution of pathogenicity and sexual reproduction in eight Candida genomes.</title>
        <authorList>
            <person name="Butler G."/>
            <person name="Rasmussen M.D."/>
            <person name="Lin M.F."/>
            <person name="Santos M.A."/>
            <person name="Sakthikumar S."/>
            <person name="Munro C.A."/>
            <person name="Rheinbay E."/>
            <person name="Grabherr M."/>
            <person name="Forche A."/>
            <person name="Reedy J.L."/>
            <person name="Agrafioti I."/>
            <person name="Arnaud M.B."/>
            <person name="Bates S."/>
            <person name="Brown A.J."/>
            <person name="Brunke S."/>
            <person name="Costanzo M.C."/>
            <person name="Fitzpatrick D.A."/>
            <person name="de Groot P.W."/>
            <person name="Harris D."/>
            <person name="Hoyer L.L."/>
            <person name="Hube B."/>
            <person name="Klis F.M."/>
            <person name="Kodira C."/>
            <person name="Lennard N."/>
            <person name="Logue M.E."/>
            <person name="Martin R."/>
            <person name="Neiman A.M."/>
            <person name="Nikolaou E."/>
            <person name="Quail M.A."/>
            <person name="Quinn J."/>
            <person name="Santos M.C."/>
            <person name="Schmitzberger F.F."/>
            <person name="Sherlock G."/>
            <person name="Shah P."/>
            <person name="Silverstein K.A."/>
            <person name="Skrzypek M.S."/>
            <person name="Soll D."/>
            <person name="Staggs R."/>
            <person name="Stansfield I."/>
            <person name="Stumpf M.P."/>
            <person name="Sudbery P.E."/>
            <person name="Srikantha T."/>
            <person name="Zeng Q."/>
            <person name="Berman J."/>
            <person name="Berriman M."/>
            <person name="Heitman J."/>
            <person name="Gow N.A."/>
            <person name="Lorenz M.C."/>
            <person name="Birren B.W."/>
            <person name="Kellis M."/>
            <person name="Cuomo C.A."/>
        </authorList>
    </citation>
    <scope>NUCLEOTIDE SEQUENCE [LARGE SCALE GENOMIC DNA]</scope>
    <source>
        <strain evidence="6">ATCC 11503 / BCRC 21390 / CBS 2605 / JCM 1781 / NBRC 1676 / NRRL YB-4239</strain>
    </source>
</reference>
<dbReference type="GeneID" id="5233033"/>
<dbReference type="KEGG" id="lel:PVL30_003860"/>
<dbReference type="InParanoid" id="A5E095"/>
<dbReference type="InterPro" id="IPR012677">
    <property type="entry name" value="Nucleotide-bd_a/b_plait_sf"/>
</dbReference>
<feature type="domain" description="RRM" evidence="4">
    <location>
        <begin position="354"/>
        <end position="426"/>
    </location>
</feature>
<gene>
    <name evidence="5" type="ORF">LELG_03032</name>
</gene>
<name>A5E095_LODEL</name>
<feature type="compositionally biased region" description="Low complexity" evidence="3">
    <location>
        <begin position="440"/>
        <end position="453"/>
    </location>
</feature>
<evidence type="ECO:0000256" key="3">
    <source>
        <dbReference type="SAM" id="MobiDB-lite"/>
    </source>
</evidence>
<feature type="compositionally biased region" description="Low complexity" evidence="3">
    <location>
        <begin position="522"/>
        <end position="534"/>
    </location>
</feature>
<keyword evidence="6" id="KW-1185">Reference proteome</keyword>
<sequence>MANCYPMFAMPSQTTIFPTIQITQKKYFRPQFGASGSHIECADCANCLEYSLFVGDLSGSTTEAHLFVVLSKQFPDSIKTVRVMTDPIPEKSRCFRFVRFTDELRRQRALDEMNAAWFAGRPTKSCFGNTKKATTSTEDSIITIITITTTTTITFTSTGINHNDNYQNIGLGPGPFLQRPPNQLRTPLSGHLPPEMMFVPPPPMGPPIVPPSMGAIGAVGPPHGAGQHPPATALGPPPPSLQQQQQQQQQQSQQSQQSQAPISGSPIFGYYQQPGIYHSPNLSLLQDIPDSGYPNYFSPEYQQQQQQQQQQQPQQPIYSQLQRHPSFTPQMHHHHHQQQQSQQQNSQFSDTSNTTVFVGGLSSEVTEATLFTLFKPFGTILQIKIPPGKNCGFVKYATREEAEETISAMQGFIIGGNRVRLSWGRVSMNNRRYNHRQGHGQHQSQQQQQQQQQAAQMQIAAAISMGMDPASAIAAVNANAAAAAAAAAGGYPGTIPPPRQHSQHQIPLGNLLSGIPPPPPLLLQQQQQQQMGIPFGSNGGNPYNLYPDYQEYYQLNMTHFRTPSADELDSTDTTGLLGISTTNDRGDSEYNNGNGNIEESRGLLFNTTPLKSSFDPSVAYLSKGKENSKNDKEDEREYPNDGDDDEDAGDVGEGDAPEDELVKKMKEVGINEADRGEHDKNGKEETSKSSKG</sequence>
<accession>A5E095</accession>